<dbReference type="InterPro" id="IPR003888">
    <property type="entry name" value="FYrich_N"/>
</dbReference>
<dbReference type="GO" id="GO:0005634">
    <property type="term" value="C:nucleus"/>
    <property type="evidence" value="ECO:0007669"/>
    <property type="project" value="UniProtKB-SubCell"/>
</dbReference>
<feature type="compositionally biased region" description="Gly residues" evidence="4">
    <location>
        <begin position="215"/>
        <end position="226"/>
    </location>
</feature>
<dbReference type="InterPro" id="IPR016177">
    <property type="entry name" value="DNA-bd_dom_sf"/>
</dbReference>
<dbReference type="STRING" id="564608.C1MXF1"/>
<feature type="compositionally biased region" description="Basic and acidic residues" evidence="4">
    <location>
        <begin position="426"/>
        <end position="537"/>
    </location>
</feature>
<evidence type="ECO:0000256" key="1">
    <source>
        <dbReference type="ARBA" id="ARBA00004123"/>
    </source>
</evidence>
<protein>
    <submittedName>
        <fullName evidence="6">Predicted protein</fullName>
    </submittedName>
</protein>
<dbReference type="PROSITE" id="PS50982">
    <property type="entry name" value="MBD"/>
    <property type="match status" value="1"/>
</dbReference>
<dbReference type="SUPFAM" id="SSF54171">
    <property type="entry name" value="DNA-binding domain"/>
    <property type="match status" value="1"/>
</dbReference>
<dbReference type="InterPro" id="IPR001739">
    <property type="entry name" value="Methyl_CpG_DNA-bd"/>
</dbReference>
<accession>C1MXF1</accession>
<keyword evidence="3" id="KW-0804">Transcription</keyword>
<dbReference type="AlphaFoldDB" id="C1MXF1"/>
<keyword evidence="2" id="KW-0805">Transcription regulation</keyword>
<name>C1MXF1_MICPC</name>
<dbReference type="Pfam" id="PF01429">
    <property type="entry name" value="MBD"/>
    <property type="match status" value="1"/>
</dbReference>
<comment type="subcellular location">
    <subcellularLocation>
        <location evidence="1">Nucleus</location>
    </subcellularLocation>
</comment>
<organism evidence="7">
    <name type="scientific">Micromonas pusilla (strain CCMP1545)</name>
    <name type="common">Picoplanktonic green alga</name>
    <dbReference type="NCBI Taxonomy" id="564608"/>
    <lineage>
        <taxon>Eukaryota</taxon>
        <taxon>Viridiplantae</taxon>
        <taxon>Chlorophyta</taxon>
        <taxon>Mamiellophyceae</taxon>
        <taxon>Mamiellales</taxon>
        <taxon>Mamiellaceae</taxon>
        <taxon>Micromonas</taxon>
    </lineage>
</organism>
<evidence type="ECO:0000259" key="5">
    <source>
        <dbReference type="PROSITE" id="PS50982"/>
    </source>
</evidence>
<evidence type="ECO:0000256" key="4">
    <source>
        <dbReference type="SAM" id="MobiDB-lite"/>
    </source>
</evidence>
<feature type="compositionally biased region" description="Pro residues" evidence="4">
    <location>
        <begin position="259"/>
        <end position="269"/>
    </location>
</feature>
<dbReference type="OrthoDB" id="510988at2759"/>
<dbReference type="Proteomes" id="UP000001876">
    <property type="component" value="Unassembled WGS sequence"/>
</dbReference>
<reference evidence="6 7" key="1">
    <citation type="journal article" date="2009" name="Science">
        <title>Green evolution and dynamic adaptations revealed by genomes of the marine picoeukaryotes Micromonas.</title>
        <authorList>
            <person name="Worden A.Z."/>
            <person name="Lee J.H."/>
            <person name="Mock T."/>
            <person name="Rouze P."/>
            <person name="Simmons M.P."/>
            <person name="Aerts A.L."/>
            <person name="Allen A.E."/>
            <person name="Cuvelier M.L."/>
            <person name="Derelle E."/>
            <person name="Everett M.V."/>
            <person name="Foulon E."/>
            <person name="Grimwood J."/>
            <person name="Gundlach H."/>
            <person name="Henrissat B."/>
            <person name="Napoli C."/>
            <person name="McDonald S.M."/>
            <person name="Parker M.S."/>
            <person name="Rombauts S."/>
            <person name="Salamov A."/>
            <person name="Von Dassow P."/>
            <person name="Badger J.H."/>
            <person name="Coutinho P.M."/>
            <person name="Demir E."/>
            <person name="Dubchak I."/>
            <person name="Gentemann C."/>
            <person name="Eikrem W."/>
            <person name="Gready J.E."/>
            <person name="John U."/>
            <person name="Lanier W."/>
            <person name="Lindquist E.A."/>
            <person name="Lucas S."/>
            <person name="Mayer K.F."/>
            <person name="Moreau H."/>
            <person name="Not F."/>
            <person name="Otillar R."/>
            <person name="Panaud O."/>
            <person name="Pangilinan J."/>
            <person name="Paulsen I."/>
            <person name="Piegu B."/>
            <person name="Poliakov A."/>
            <person name="Robbens S."/>
            <person name="Schmutz J."/>
            <person name="Toulza E."/>
            <person name="Wyss T."/>
            <person name="Zelensky A."/>
            <person name="Zhou K."/>
            <person name="Armbrust E.V."/>
            <person name="Bhattacharya D."/>
            <person name="Goodenough U.W."/>
            <person name="Van de Peer Y."/>
            <person name="Grigoriev I.V."/>
        </authorList>
    </citation>
    <scope>NUCLEOTIDE SEQUENCE [LARGE SCALE GENOMIC DNA]</scope>
    <source>
        <strain evidence="6 7">CCMP1545</strain>
    </source>
</reference>
<feature type="region of interest" description="Disordered" evidence="4">
    <location>
        <begin position="418"/>
        <end position="566"/>
    </location>
</feature>
<dbReference type="GO" id="GO:0003677">
    <property type="term" value="F:DNA binding"/>
    <property type="evidence" value="ECO:0007669"/>
    <property type="project" value="InterPro"/>
</dbReference>
<proteinExistence type="predicted"/>
<feature type="region of interest" description="Disordered" evidence="4">
    <location>
        <begin position="1"/>
        <end position="33"/>
    </location>
</feature>
<feature type="region of interest" description="Disordered" evidence="4">
    <location>
        <begin position="99"/>
        <end position="137"/>
    </location>
</feature>
<feature type="compositionally biased region" description="Basic and acidic residues" evidence="4">
    <location>
        <begin position="14"/>
        <end position="33"/>
    </location>
</feature>
<evidence type="ECO:0000256" key="3">
    <source>
        <dbReference type="ARBA" id="ARBA00023163"/>
    </source>
</evidence>
<evidence type="ECO:0000313" key="6">
    <source>
        <dbReference type="EMBL" id="EEH55152.1"/>
    </source>
</evidence>
<gene>
    <name evidence="6" type="ORF">MICPUCDRAFT_60136</name>
</gene>
<feature type="region of interest" description="Disordered" evidence="4">
    <location>
        <begin position="618"/>
        <end position="640"/>
    </location>
</feature>
<feature type="domain" description="MBD" evidence="5">
    <location>
        <begin position="42"/>
        <end position="112"/>
    </location>
</feature>
<dbReference type="eggNOG" id="ENOG502QQZG">
    <property type="taxonomic scope" value="Eukaryota"/>
</dbReference>
<dbReference type="Gene3D" id="3.30.890.10">
    <property type="entry name" value="Methyl-cpg-binding Protein 2, Chain A"/>
    <property type="match status" value="1"/>
</dbReference>
<dbReference type="EMBL" id="GG663742">
    <property type="protein sequence ID" value="EEH55152.1"/>
    <property type="molecule type" value="Genomic_DNA"/>
</dbReference>
<dbReference type="GeneID" id="9686121"/>
<dbReference type="KEGG" id="mpp:MICPUCDRAFT_60136"/>
<feature type="region of interest" description="Disordered" evidence="4">
    <location>
        <begin position="368"/>
        <end position="400"/>
    </location>
</feature>
<evidence type="ECO:0000313" key="7">
    <source>
        <dbReference type="Proteomes" id="UP000001876"/>
    </source>
</evidence>
<keyword evidence="7" id="KW-1185">Reference proteome</keyword>
<dbReference type="PROSITE" id="PS51542">
    <property type="entry name" value="FYRN"/>
    <property type="match status" value="1"/>
</dbReference>
<dbReference type="RefSeq" id="XP_003060383.1">
    <property type="nucleotide sequence ID" value="XM_003060337.1"/>
</dbReference>
<feature type="compositionally biased region" description="Basic and acidic residues" evidence="4">
    <location>
        <begin position="379"/>
        <end position="400"/>
    </location>
</feature>
<evidence type="ECO:0000256" key="2">
    <source>
        <dbReference type="ARBA" id="ARBA00023015"/>
    </source>
</evidence>
<feature type="region of interest" description="Disordered" evidence="4">
    <location>
        <begin position="210"/>
        <end position="269"/>
    </location>
</feature>
<sequence length="758" mass="81475">MSSPDPDFAPPPKMTKEQHARAIRADRGADDPERSLLDALDDYVVLCGGEPLEDGWRVDMKMRLNGASEGTYDVYYFNPEGVRFRSRAEAVRHLGLRPIAAPKHASKSQPARGGKGGDRDRVPAFAPTPPETPETIPDVMSRADAAASAATRKETRCPFAAAEGVVVVDLGVVDARRGYHDATHVYPVGYKTEWNNADGSATFISEVVDPDAEEGGGTAGGGTAGGGKKKPRDAPKFRVTRVVKPPSSKPSTADAGEPTPAPPLSTPPPLVVEASTPLKAWAKMVIASNAGETRRSAGTADRFCLDDVVVLRQLERDANTAARCPGYQYVEQRGGWAEEESRRERVKLHVNRELLRALKHAAEAQARSFFDAKSPTHRSSKEATERAASKRPPLSKEARDALEVRKVMDRMVSRVAGGVAGGAKRALAEEARRADKAERDAKRERERREREAAKERERAEREATREREKAEREAAREREKKEKEEKREAARIQREKDKEIEAAARAAAKERSAAEREKKREEDAAAARAEKEAEKKAGLWLHGVAPRIPDDADGGAGPSTPPPLASEIATFAAGTGTGTGTDPASPPRRVGDLLEVWSFVDRFKDVLFAERGKELDATGSSKRSCKRSGGDDRAPAEAAPPTPAALAAALVSGDEACGAALVGALLAPLLASHAATTTAALLADALALTPPTDAQTAIPGGAWEETLRRYLRGAAAACELPPEAHWNRYAADASEVVCKVRSTHWSPYDRVGVVNADP</sequence>